<dbReference type="RefSeq" id="WP_228013056.1">
    <property type="nucleotide sequence ID" value="NZ_JADEXF010000060.1"/>
</dbReference>
<name>A0ABR9TU73_9NOSO</name>
<sequence length="935" mass="99548">MSLFESDYFDSIPLPENSHFNTGELVKDSIPEILPNRIDKTSDDTSQQLNIKGKSQSKKANKSQKPLDKKSKSKSKKAAKSSVAKNIVQNKININSNENSLLASDEPLSVEANLETPTLQLDNAVVDNSLGLPSARTSNDAPTLLHPLANDENTVEAHIAVPNSEYSIPKNPIALQQEIDSSVSSESPASIPVELTPTSVDIEDTPSLFRNSDNNEPLIISESQSGMVVHVSDVSANLTSLQDDSYVESTNSEFTESQPILVPPEIVETPTITAISPEIGETAIAPLTAISPEIVEIPTITPTSSEIGETAIAPFTATSPEIVETPTITPTSSEIGETAIAPFTATSPKIVEIPTITPTSSEIGETAIAPLTTTSSEIVETPTITAISPEINEIVIAPLTTTSSEIVETPIITAISPGIGETPTITAISSKIGETAIAPLTATSPEIVETPTISTTSSEIGETAIAPITATSTEISETPTITAISPEIGETPVVSAISPEIGETAIAPLFATSTEISETPVVSAISPEIGETAIAPLFATSTETAIAPFTATSREIGEAPKITAISPEIGENASIFREIIDNEQIVESEFTSAVTNEENPEIPTFVDTSDNPTSPQNEVNTLPQVEQNAIAENLPAHKGYATGGHVTDSRIENRQQIAPSDTVPAMLTPGEFVINTRDAQKNLPLLHHINTGGTPQDIILPSLQAPNPTEPEEPISPETPTKVDSFSDASLQLKSAETDSPEISNSLIPSSLGLNINKQKLSILNSPEIHTLHNETIDVGESSPQYSSPPLIFRKANSTTNTSSQWSNTPSQWSSVEDLLNGNDDEFTSFNFNDGESNSQNYEFSHVSESPQVFAKHLPSLRGFADGGEVTPPDISREIAPVTETIESASSFSQEDDKDDTADLEALAREVYSRLRQRIEIERERHGGSSGRLPW</sequence>
<reference evidence="2 3" key="1">
    <citation type="submission" date="2020-10" db="EMBL/GenBank/DDBJ databases">
        <authorList>
            <person name="Castelo-Branco R."/>
            <person name="Eusebio N."/>
            <person name="Adriana R."/>
            <person name="Vieira A."/>
            <person name="Brugerolle De Fraissinette N."/>
            <person name="Rezende De Castro R."/>
            <person name="Schneider M.P."/>
            <person name="Vasconcelos V."/>
            <person name="Leao P.N."/>
        </authorList>
    </citation>
    <scope>NUCLEOTIDE SEQUENCE [LARGE SCALE GENOMIC DNA]</scope>
    <source>
        <strain evidence="2 3">LEGE 07299</strain>
    </source>
</reference>
<gene>
    <name evidence="2" type="ORF">IQ229_03020</name>
</gene>
<evidence type="ECO:0000313" key="2">
    <source>
        <dbReference type="EMBL" id="MBE9103951.1"/>
    </source>
</evidence>
<dbReference type="Proteomes" id="UP000647836">
    <property type="component" value="Unassembled WGS sequence"/>
</dbReference>
<dbReference type="EMBL" id="JADEXF010000060">
    <property type="protein sequence ID" value="MBE9103951.1"/>
    <property type="molecule type" value="Genomic_DNA"/>
</dbReference>
<accession>A0ABR9TU73</accession>
<proteinExistence type="predicted"/>
<evidence type="ECO:0000313" key="3">
    <source>
        <dbReference type="Proteomes" id="UP000647836"/>
    </source>
</evidence>
<comment type="caution">
    <text evidence="2">The sequence shown here is derived from an EMBL/GenBank/DDBJ whole genome shotgun (WGS) entry which is preliminary data.</text>
</comment>
<feature type="region of interest" description="Disordered" evidence="1">
    <location>
        <begin position="694"/>
        <end position="723"/>
    </location>
</feature>
<protein>
    <submittedName>
        <fullName evidence="2">Uncharacterized protein</fullName>
    </submittedName>
</protein>
<evidence type="ECO:0000256" key="1">
    <source>
        <dbReference type="SAM" id="MobiDB-lite"/>
    </source>
</evidence>
<feature type="region of interest" description="Disordered" evidence="1">
    <location>
        <begin position="36"/>
        <end position="83"/>
    </location>
</feature>
<keyword evidence="3" id="KW-1185">Reference proteome</keyword>
<organism evidence="2 3">
    <name type="scientific">Nostoc cf. edaphicum LEGE 07299</name>
    <dbReference type="NCBI Taxonomy" id="2777974"/>
    <lineage>
        <taxon>Bacteria</taxon>
        <taxon>Bacillati</taxon>
        <taxon>Cyanobacteriota</taxon>
        <taxon>Cyanophyceae</taxon>
        <taxon>Nostocales</taxon>
        <taxon>Nostocaceae</taxon>
        <taxon>Nostoc</taxon>
    </lineage>
</organism>